<keyword evidence="1" id="KW-0812">Transmembrane</keyword>
<keyword evidence="1" id="KW-1133">Transmembrane helix</keyword>
<reference evidence="4" key="3">
    <citation type="submission" date="2020-10" db="UniProtKB">
        <authorList>
            <consortium name="WormBaseParasite"/>
        </authorList>
    </citation>
    <scope>IDENTIFICATION</scope>
</reference>
<sequence length="84" mass="9375">MSGLGPVKTRKPVRMASSAIFSIQSAVSVSILLTCVRLMMEIFVLKSLSHWLTIPLHHFVPGGEGVRLWWTRNEHAVTMNLSLC</sequence>
<evidence type="ECO:0000256" key="1">
    <source>
        <dbReference type="SAM" id="Phobius"/>
    </source>
</evidence>
<evidence type="ECO:0000313" key="2">
    <source>
        <dbReference type="EMBL" id="CDS20728.1"/>
    </source>
</evidence>
<reference evidence="2 3" key="1">
    <citation type="journal article" date="2013" name="Nature">
        <title>The genomes of four tapeworm species reveal adaptations to parasitism.</title>
        <authorList>
            <person name="Tsai I.J."/>
            <person name="Zarowiecki M."/>
            <person name="Holroyd N."/>
            <person name="Garciarrubio A."/>
            <person name="Sanchez-Flores A."/>
            <person name="Brooks K.L."/>
            <person name="Tracey A."/>
            <person name="Bobes R.J."/>
            <person name="Fragoso G."/>
            <person name="Sciutto E."/>
            <person name="Aslett M."/>
            <person name="Beasley H."/>
            <person name="Bennett H.M."/>
            <person name="Cai J."/>
            <person name="Camicia F."/>
            <person name="Clark R."/>
            <person name="Cucher M."/>
            <person name="De Silva N."/>
            <person name="Day T.A."/>
            <person name="Deplazes P."/>
            <person name="Estrada K."/>
            <person name="Fernandez C."/>
            <person name="Holland P.W."/>
            <person name="Hou J."/>
            <person name="Hu S."/>
            <person name="Huckvale T."/>
            <person name="Hung S.S."/>
            <person name="Kamenetzky L."/>
            <person name="Keane J.A."/>
            <person name="Kiss F."/>
            <person name="Koziol U."/>
            <person name="Lambert O."/>
            <person name="Liu K."/>
            <person name="Luo X."/>
            <person name="Luo Y."/>
            <person name="Macchiaroli N."/>
            <person name="Nichol S."/>
            <person name="Paps J."/>
            <person name="Parkinson J."/>
            <person name="Pouchkina-Stantcheva N."/>
            <person name="Riddiford N."/>
            <person name="Rosenzvit M."/>
            <person name="Salinas G."/>
            <person name="Wasmuth J.D."/>
            <person name="Zamanian M."/>
            <person name="Zheng Y."/>
            <person name="Cai X."/>
            <person name="Soberon X."/>
            <person name="Olson P.D."/>
            <person name="Laclette J.P."/>
            <person name="Brehm K."/>
            <person name="Berriman M."/>
            <person name="Garciarrubio A."/>
            <person name="Bobes R.J."/>
            <person name="Fragoso G."/>
            <person name="Sanchez-Flores A."/>
            <person name="Estrada K."/>
            <person name="Cevallos M.A."/>
            <person name="Morett E."/>
            <person name="Gonzalez V."/>
            <person name="Portillo T."/>
            <person name="Ochoa-Leyva A."/>
            <person name="Jose M.V."/>
            <person name="Sciutto E."/>
            <person name="Landa A."/>
            <person name="Jimenez L."/>
            <person name="Valdes V."/>
            <person name="Carrero J.C."/>
            <person name="Larralde C."/>
            <person name="Morales-Montor J."/>
            <person name="Limon-Lason J."/>
            <person name="Soberon X."/>
            <person name="Laclette J.P."/>
        </authorList>
    </citation>
    <scope>NUCLEOTIDE SEQUENCE [LARGE SCALE GENOMIC DNA]</scope>
</reference>
<dbReference type="EMBL" id="LK028581">
    <property type="protein sequence ID" value="CDS20728.1"/>
    <property type="molecule type" value="Genomic_DNA"/>
</dbReference>
<name>A0A068WQF1_ECHGR</name>
<evidence type="ECO:0000313" key="3">
    <source>
        <dbReference type="Proteomes" id="UP000492820"/>
    </source>
</evidence>
<keyword evidence="1" id="KW-0472">Membrane</keyword>
<gene>
    <name evidence="2" type="ORF">EgrG_001143800</name>
</gene>
<organism evidence="2">
    <name type="scientific">Echinococcus granulosus</name>
    <name type="common">Hydatid tapeworm</name>
    <dbReference type="NCBI Taxonomy" id="6210"/>
    <lineage>
        <taxon>Eukaryota</taxon>
        <taxon>Metazoa</taxon>
        <taxon>Spiralia</taxon>
        <taxon>Lophotrochozoa</taxon>
        <taxon>Platyhelminthes</taxon>
        <taxon>Cestoda</taxon>
        <taxon>Eucestoda</taxon>
        <taxon>Cyclophyllidea</taxon>
        <taxon>Taeniidae</taxon>
        <taxon>Echinococcus</taxon>
        <taxon>Echinococcus granulosus group</taxon>
    </lineage>
</organism>
<dbReference type="Proteomes" id="UP000492820">
    <property type="component" value="Unassembled WGS sequence"/>
</dbReference>
<dbReference type="AlphaFoldDB" id="A0A068WQF1"/>
<accession>A0A068WQF1</accession>
<protein>
    <submittedName>
        <fullName evidence="4">Secreted protein</fullName>
    </submittedName>
</protein>
<proteinExistence type="predicted"/>
<dbReference type="WBParaSite" id="EgrG_001143800">
    <property type="protein sequence ID" value="EgrG_001143800"/>
    <property type="gene ID" value="EgrG_001143800"/>
</dbReference>
<reference evidence="2" key="2">
    <citation type="submission" date="2014-06" db="EMBL/GenBank/DDBJ databases">
        <authorList>
            <person name="Aslett M."/>
        </authorList>
    </citation>
    <scope>NUCLEOTIDE SEQUENCE</scope>
</reference>
<feature type="transmembrane region" description="Helical" evidence="1">
    <location>
        <begin position="20"/>
        <end position="40"/>
    </location>
</feature>
<evidence type="ECO:0000313" key="4">
    <source>
        <dbReference type="WBParaSite" id="EgrG_001143800"/>
    </source>
</evidence>